<feature type="region of interest" description="Disordered" evidence="1">
    <location>
        <begin position="418"/>
        <end position="472"/>
    </location>
</feature>
<accession>A0A9W7D1F2</accession>
<dbReference type="OrthoDB" id="128801at2759"/>
<organism evidence="2 3">
    <name type="scientific">Phytophthora fragariaefolia</name>
    <dbReference type="NCBI Taxonomy" id="1490495"/>
    <lineage>
        <taxon>Eukaryota</taxon>
        <taxon>Sar</taxon>
        <taxon>Stramenopiles</taxon>
        <taxon>Oomycota</taxon>
        <taxon>Peronosporomycetes</taxon>
        <taxon>Peronosporales</taxon>
        <taxon>Peronosporaceae</taxon>
        <taxon>Phytophthora</taxon>
    </lineage>
</organism>
<dbReference type="AlphaFoldDB" id="A0A9W7D1F2"/>
<sequence>MARGQSLLTRAQARALSADTPPSAASSETSVSVMAPPAASPGVDGGSPSRPPLAGVAEASAPSSLPTVSTGDASGEGSESSVVQPDDALSPVLGAVSRSAADALEAAGSLSDVLTPVPRSPAPWKYELTELRGDVASLEARLAASDASLRREVDLRLRPSACATKLRTCATRPSRTFGGSGSTTLTLLGSSWPPPLRWNRAPKLPWSSSSGAVASTRTSSASTAAMPAGFATFLEELGALQLAIPPPPSASGSSEASVPAPPASSGTSGGATATSGSSTSLTVDSDTSDDSGPFAAIPSGSDPPFSPIPRTPASPASSTASSDSLPSTPVVSRGITPGTEASVPVEIDDDGSSGADGTASEASVAPGGVFSSPVVSQPRCDGRPTRAASTTAGLRSMAAAENEAAPDALVLGLATPPRTPAATQASVASSVSTPDPAESAAVVAGGDIGFGASSSGQHPHGPDSASSCGDDSDLSLPDLANPLLEPAFTIPGAQEAWCEILNARIPRHIASDRVTECSVADIQAFADCGKIKCPPEVLLEPSMLQYSFEILTCAPSSTREEVGAAIVVNSALMQSHITAPWVQGFSDARAQAVADAPAAAGSPSDASSARTPIPAVDQANVQAELGAAAPSSGAVVKLSERAATAITWRSPPSTPAVTSSISITLFSARAFAKISAGS</sequence>
<proteinExistence type="predicted"/>
<keyword evidence="3" id="KW-1185">Reference proteome</keyword>
<reference evidence="2" key="1">
    <citation type="submission" date="2023-04" db="EMBL/GenBank/DDBJ databases">
        <title>Phytophthora fragariaefolia NBRC 109709.</title>
        <authorList>
            <person name="Ichikawa N."/>
            <person name="Sato H."/>
            <person name="Tonouchi N."/>
        </authorList>
    </citation>
    <scope>NUCLEOTIDE SEQUENCE</scope>
    <source>
        <strain evidence="2">NBRC 109709</strain>
    </source>
</reference>
<dbReference type="EMBL" id="BSXT01003328">
    <property type="protein sequence ID" value="GMF53692.1"/>
    <property type="molecule type" value="Genomic_DNA"/>
</dbReference>
<feature type="compositionally biased region" description="Low complexity" evidence="1">
    <location>
        <begin position="418"/>
        <end position="433"/>
    </location>
</feature>
<feature type="compositionally biased region" description="Polar residues" evidence="1">
    <location>
        <begin position="61"/>
        <end position="83"/>
    </location>
</feature>
<gene>
    <name evidence="2" type="ORF">Pfra01_002225000</name>
</gene>
<feature type="compositionally biased region" description="Polar residues" evidence="1">
    <location>
        <begin position="23"/>
        <end position="32"/>
    </location>
</feature>
<feature type="compositionally biased region" description="Low complexity" evidence="1">
    <location>
        <begin position="250"/>
        <end position="285"/>
    </location>
</feature>
<feature type="compositionally biased region" description="Low complexity" evidence="1">
    <location>
        <begin position="352"/>
        <end position="363"/>
    </location>
</feature>
<dbReference type="Proteomes" id="UP001165121">
    <property type="component" value="Unassembled WGS sequence"/>
</dbReference>
<feature type="compositionally biased region" description="Low complexity" evidence="1">
    <location>
        <begin position="313"/>
        <end position="329"/>
    </location>
</feature>
<name>A0A9W7D1F2_9STRA</name>
<protein>
    <submittedName>
        <fullName evidence="2">Unnamed protein product</fullName>
    </submittedName>
</protein>
<feature type="region of interest" description="Disordered" evidence="1">
    <location>
        <begin position="244"/>
        <end position="399"/>
    </location>
</feature>
<comment type="caution">
    <text evidence="2">The sequence shown here is derived from an EMBL/GenBank/DDBJ whole genome shotgun (WGS) entry which is preliminary data.</text>
</comment>
<evidence type="ECO:0000256" key="1">
    <source>
        <dbReference type="SAM" id="MobiDB-lite"/>
    </source>
</evidence>
<evidence type="ECO:0000313" key="3">
    <source>
        <dbReference type="Proteomes" id="UP001165121"/>
    </source>
</evidence>
<feature type="region of interest" description="Disordered" evidence="1">
    <location>
        <begin position="1"/>
        <end position="86"/>
    </location>
</feature>
<evidence type="ECO:0000313" key="2">
    <source>
        <dbReference type="EMBL" id="GMF53692.1"/>
    </source>
</evidence>